<keyword evidence="1" id="KW-1133">Transmembrane helix</keyword>
<keyword evidence="3" id="KW-1185">Reference proteome</keyword>
<dbReference type="AlphaFoldDB" id="A0A1G8MFM9"/>
<protein>
    <submittedName>
        <fullName evidence="2">Uncharacterized protein</fullName>
    </submittedName>
</protein>
<dbReference type="RefSeq" id="WP_091586726.1">
    <property type="nucleotide sequence ID" value="NZ_FNDU01000010.1"/>
</dbReference>
<evidence type="ECO:0000313" key="3">
    <source>
        <dbReference type="Proteomes" id="UP000199017"/>
    </source>
</evidence>
<name>A0A1G8MFM9_9BACI</name>
<sequence>MKIRIVFFIAFLMIMVLLGWFYRHNIAPETHYLEVQFTKITAYFITILFAVILFISKKQKVLLYTFSVMIFIITAAGIGMWVVRPYVTINHEVPKRMEILDAHLEVTYPDRGWDIQKSESTFDSHYLFYVTFEEEPNYSYAYHMSDDVINGKDEIQSTGGRHNK</sequence>
<accession>A0A1G8MFM9</accession>
<feature type="transmembrane region" description="Helical" evidence="1">
    <location>
        <begin position="5"/>
        <end position="23"/>
    </location>
</feature>
<evidence type="ECO:0000313" key="2">
    <source>
        <dbReference type="EMBL" id="SDI66764.1"/>
    </source>
</evidence>
<feature type="transmembrane region" description="Helical" evidence="1">
    <location>
        <begin position="35"/>
        <end position="55"/>
    </location>
</feature>
<reference evidence="2 3" key="1">
    <citation type="submission" date="2016-10" db="EMBL/GenBank/DDBJ databases">
        <authorList>
            <person name="de Groot N.N."/>
        </authorList>
    </citation>
    <scope>NUCLEOTIDE SEQUENCE [LARGE SCALE GENOMIC DNA]</scope>
    <source>
        <strain evidence="3">P4B,CCM 7963,CECT 7998,DSM 25260,IBRC-M 10614,KCTC 13821</strain>
    </source>
</reference>
<dbReference type="STRING" id="930129.SAMN05216352_11025"/>
<organism evidence="2 3">
    <name type="scientific">Alteribacillus bidgolensis</name>
    <dbReference type="NCBI Taxonomy" id="930129"/>
    <lineage>
        <taxon>Bacteria</taxon>
        <taxon>Bacillati</taxon>
        <taxon>Bacillota</taxon>
        <taxon>Bacilli</taxon>
        <taxon>Bacillales</taxon>
        <taxon>Bacillaceae</taxon>
        <taxon>Alteribacillus</taxon>
    </lineage>
</organism>
<gene>
    <name evidence="2" type="ORF">SAMN05216352_11025</name>
</gene>
<dbReference type="OrthoDB" id="2972540at2"/>
<dbReference type="EMBL" id="FNDU01000010">
    <property type="protein sequence ID" value="SDI66764.1"/>
    <property type="molecule type" value="Genomic_DNA"/>
</dbReference>
<keyword evidence="1" id="KW-0812">Transmembrane</keyword>
<keyword evidence="1" id="KW-0472">Membrane</keyword>
<dbReference type="Proteomes" id="UP000199017">
    <property type="component" value="Unassembled WGS sequence"/>
</dbReference>
<proteinExistence type="predicted"/>
<feature type="transmembrane region" description="Helical" evidence="1">
    <location>
        <begin position="62"/>
        <end position="83"/>
    </location>
</feature>
<evidence type="ECO:0000256" key="1">
    <source>
        <dbReference type="SAM" id="Phobius"/>
    </source>
</evidence>